<sequence length="478" mass="49657">MNGTCGALAFSFVEKYALVLLALAGAMILSRLLTPDEIGVVSVGAVLLGIVQVLRDFGVGQYVIQARRLDRRRLRAVLGVSFLFAWPLAALVAALSWPLARFYAEPRLAPVLQLLAVNFVLIPFTAITLPVLRRQLRLGAICAINLAHGVCNFLVAVALAWSGFGFLSLALASVAATVAALCVSLALRPRELPWLPARAGMGRVISFGAYATGGTLIDEAGVAAPDLIIGKVIGMGGVGVFSKAVGVLSVFHQAITSAVSPVVFPLYAAQARDGGDASAAYLRTVSYMTAFAWPFYAFVALMALPLVRLLYGNQWDAAAPLVRIMCLSSALYSLSSMARYLLVATGGVKAQARIDALAVPVRIALLLAAAPFGLAALAWAVVAGTVVRAALILRSVARHNRIGCWRQARAGSGSAALAALTSAAPACALLALPAGAGQLAAAAAGSLLLWLAGLALLGHPLRAELTLARRKLAAAFPH</sequence>
<dbReference type="Pfam" id="PF13440">
    <property type="entry name" value="Polysacc_synt_3"/>
    <property type="match status" value="1"/>
</dbReference>
<dbReference type="EMBL" id="PXWF02000235">
    <property type="protein sequence ID" value="PWF47652.1"/>
    <property type="molecule type" value="Genomic_DNA"/>
</dbReference>
<feature type="transmembrane region" description="Helical" evidence="7">
    <location>
        <begin position="12"/>
        <end position="32"/>
    </location>
</feature>
<keyword evidence="3" id="KW-1003">Cell membrane</keyword>
<feature type="transmembrane region" description="Helical" evidence="7">
    <location>
        <begin position="291"/>
        <end position="311"/>
    </location>
</feature>
<dbReference type="GO" id="GO:0005886">
    <property type="term" value="C:plasma membrane"/>
    <property type="evidence" value="ECO:0007669"/>
    <property type="project" value="UniProtKB-SubCell"/>
</dbReference>
<dbReference type="InterPro" id="IPR050833">
    <property type="entry name" value="Poly_Biosynth_Transport"/>
</dbReference>
<keyword evidence="5 7" id="KW-1133">Transmembrane helix</keyword>
<feature type="transmembrane region" description="Helical" evidence="7">
    <location>
        <begin position="414"/>
        <end position="433"/>
    </location>
</feature>
<feature type="transmembrane region" description="Helical" evidence="7">
    <location>
        <begin position="376"/>
        <end position="393"/>
    </location>
</feature>
<feature type="transmembrane region" description="Helical" evidence="7">
    <location>
        <begin position="439"/>
        <end position="461"/>
    </location>
</feature>
<evidence type="ECO:0000313" key="8">
    <source>
        <dbReference type="EMBL" id="PWF47652.1"/>
    </source>
</evidence>
<proteinExistence type="inferred from homology"/>
<comment type="similarity">
    <text evidence="2">Belongs to the polysaccharide synthase family.</text>
</comment>
<accession>A0A2U2HJM2</accession>
<feature type="transmembrane region" description="Helical" evidence="7">
    <location>
        <begin position="111"/>
        <end position="131"/>
    </location>
</feature>
<reference evidence="8 9" key="1">
    <citation type="submission" date="2018-04" db="EMBL/GenBank/DDBJ databases">
        <title>Massilia violaceinigra sp. nov., a novel purple-pigmented bacterium isolated from Tianshan glacier, Xinjiang, China.</title>
        <authorList>
            <person name="Wang H."/>
        </authorList>
    </citation>
    <scope>NUCLEOTIDE SEQUENCE [LARGE SCALE GENOMIC DNA]</scope>
    <source>
        <strain evidence="8 9">B448-2</strain>
    </source>
</reference>
<feature type="transmembrane region" description="Helical" evidence="7">
    <location>
        <begin position="317"/>
        <end position="342"/>
    </location>
</feature>
<feature type="transmembrane region" description="Helical" evidence="7">
    <location>
        <begin position="38"/>
        <end position="55"/>
    </location>
</feature>
<protein>
    <submittedName>
        <fullName evidence="8">Polysaccharide biosynthesis protein</fullName>
    </submittedName>
</protein>
<name>A0A2U2HJM2_9BURK</name>
<dbReference type="OrthoDB" id="5486360at2"/>
<evidence type="ECO:0000256" key="5">
    <source>
        <dbReference type="ARBA" id="ARBA00022989"/>
    </source>
</evidence>
<dbReference type="Proteomes" id="UP000241421">
    <property type="component" value="Unassembled WGS sequence"/>
</dbReference>
<evidence type="ECO:0000256" key="7">
    <source>
        <dbReference type="SAM" id="Phobius"/>
    </source>
</evidence>
<gene>
    <name evidence="8" type="ORF">C7C56_014395</name>
</gene>
<dbReference type="PANTHER" id="PTHR30250:SF10">
    <property type="entry name" value="LIPOPOLYSACCHARIDE BIOSYNTHESIS PROTEIN WZXC"/>
    <property type="match status" value="1"/>
</dbReference>
<organism evidence="8 9">
    <name type="scientific">Massilia glaciei</name>
    <dbReference type="NCBI Taxonomy" id="1524097"/>
    <lineage>
        <taxon>Bacteria</taxon>
        <taxon>Pseudomonadati</taxon>
        <taxon>Pseudomonadota</taxon>
        <taxon>Betaproteobacteria</taxon>
        <taxon>Burkholderiales</taxon>
        <taxon>Oxalobacteraceae</taxon>
        <taxon>Telluria group</taxon>
        <taxon>Massilia</taxon>
    </lineage>
</organism>
<keyword evidence="6 7" id="KW-0472">Membrane</keyword>
<dbReference type="AlphaFoldDB" id="A0A2U2HJM2"/>
<feature type="transmembrane region" description="Helical" evidence="7">
    <location>
        <begin position="167"/>
        <end position="187"/>
    </location>
</feature>
<dbReference type="PANTHER" id="PTHR30250">
    <property type="entry name" value="PST FAMILY PREDICTED COLANIC ACID TRANSPORTER"/>
    <property type="match status" value="1"/>
</dbReference>
<evidence type="ECO:0000256" key="2">
    <source>
        <dbReference type="ARBA" id="ARBA00007430"/>
    </source>
</evidence>
<evidence type="ECO:0000313" key="9">
    <source>
        <dbReference type="Proteomes" id="UP000241421"/>
    </source>
</evidence>
<feature type="transmembrane region" description="Helical" evidence="7">
    <location>
        <begin position="138"/>
        <end position="161"/>
    </location>
</feature>
<evidence type="ECO:0000256" key="1">
    <source>
        <dbReference type="ARBA" id="ARBA00004651"/>
    </source>
</evidence>
<keyword evidence="9" id="KW-1185">Reference proteome</keyword>
<evidence type="ECO:0000256" key="4">
    <source>
        <dbReference type="ARBA" id="ARBA00022692"/>
    </source>
</evidence>
<dbReference type="RefSeq" id="WP_106758071.1">
    <property type="nucleotide sequence ID" value="NZ_PXWF02000235.1"/>
</dbReference>
<comment type="subcellular location">
    <subcellularLocation>
        <location evidence="1">Cell membrane</location>
        <topology evidence="1">Multi-pass membrane protein</topology>
    </subcellularLocation>
</comment>
<evidence type="ECO:0000256" key="6">
    <source>
        <dbReference type="ARBA" id="ARBA00023136"/>
    </source>
</evidence>
<comment type="caution">
    <text evidence="8">The sequence shown here is derived from an EMBL/GenBank/DDBJ whole genome shotgun (WGS) entry which is preliminary data.</text>
</comment>
<keyword evidence="4 7" id="KW-0812">Transmembrane</keyword>
<evidence type="ECO:0000256" key="3">
    <source>
        <dbReference type="ARBA" id="ARBA00022475"/>
    </source>
</evidence>
<feature type="transmembrane region" description="Helical" evidence="7">
    <location>
        <begin position="76"/>
        <end position="99"/>
    </location>
</feature>